<evidence type="ECO:0000256" key="1">
    <source>
        <dbReference type="SAM" id="Phobius"/>
    </source>
</evidence>
<dbReference type="EMBL" id="JACOGA010000014">
    <property type="protein sequence ID" value="MBC3874900.1"/>
    <property type="molecule type" value="Genomic_DNA"/>
</dbReference>
<proteinExistence type="predicted"/>
<reference evidence="2 3" key="1">
    <citation type="submission" date="2020-08" db="EMBL/GenBank/DDBJ databases">
        <title>Novel species isolated from subtropical streams in China.</title>
        <authorList>
            <person name="Lu H."/>
        </authorList>
    </citation>
    <scope>NUCLEOTIDE SEQUENCE [LARGE SCALE GENOMIC DNA]</scope>
    <source>
        <strain evidence="2 3">LX15W</strain>
    </source>
</reference>
<dbReference type="InterPro" id="IPR045584">
    <property type="entry name" value="Pilin-like"/>
</dbReference>
<keyword evidence="1" id="KW-0812">Transmembrane</keyword>
<evidence type="ECO:0000313" key="2">
    <source>
        <dbReference type="EMBL" id="MBC3874900.1"/>
    </source>
</evidence>
<dbReference type="NCBIfam" id="TIGR02532">
    <property type="entry name" value="IV_pilin_GFxxxE"/>
    <property type="match status" value="1"/>
</dbReference>
<dbReference type="Pfam" id="PF07963">
    <property type="entry name" value="N_methyl"/>
    <property type="match status" value="1"/>
</dbReference>
<accession>A0ABR6YEB9</accession>
<dbReference type="PROSITE" id="PS00409">
    <property type="entry name" value="PROKAR_NTER_METHYL"/>
    <property type="match status" value="1"/>
</dbReference>
<dbReference type="SUPFAM" id="SSF54523">
    <property type="entry name" value="Pili subunits"/>
    <property type="match status" value="1"/>
</dbReference>
<name>A0ABR6YEB9_9BURK</name>
<sequence length="134" mass="15148">MVMHKANYGAHRHRESSGFTLIELLVVLAVIALLLSISLPKYFQSIDMAKDRVLAENLQITRDVISKFYGDTGRYPDSLNELVERKYLRELPIDPVTEKAFIVIAPQEGYKGNIYDVKTSASGKSHLGKEYANF</sequence>
<protein>
    <submittedName>
        <fullName evidence="2">Prepilin-type N-terminal cleavage/methylation domain-containing protein</fullName>
    </submittedName>
</protein>
<keyword evidence="1" id="KW-1133">Transmembrane helix</keyword>
<dbReference type="Gene3D" id="3.30.700.10">
    <property type="entry name" value="Glycoprotein, Type 4 Pilin"/>
    <property type="match status" value="1"/>
</dbReference>
<keyword evidence="1" id="KW-0472">Membrane</keyword>
<feature type="transmembrane region" description="Helical" evidence="1">
    <location>
        <begin position="21"/>
        <end position="43"/>
    </location>
</feature>
<evidence type="ECO:0000313" key="3">
    <source>
        <dbReference type="Proteomes" id="UP000624279"/>
    </source>
</evidence>
<comment type="caution">
    <text evidence="2">The sequence shown here is derived from an EMBL/GenBank/DDBJ whole genome shotgun (WGS) entry which is preliminary data.</text>
</comment>
<gene>
    <name evidence="2" type="ORF">H8K55_15010</name>
</gene>
<organism evidence="2 3">
    <name type="scientific">Undibacterium flavidum</name>
    <dbReference type="NCBI Taxonomy" id="2762297"/>
    <lineage>
        <taxon>Bacteria</taxon>
        <taxon>Pseudomonadati</taxon>
        <taxon>Pseudomonadota</taxon>
        <taxon>Betaproteobacteria</taxon>
        <taxon>Burkholderiales</taxon>
        <taxon>Oxalobacteraceae</taxon>
        <taxon>Undibacterium</taxon>
    </lineage>
</organism>
<dbReference type="Proteomes" id="UP000624279">
    <property type="component" value="Unassembled WGS sequence"/>
</dbReference>
<dbReference type="InterPro" id="IPR012902">
    <property type="entry name" value="N_methyl_site"/>
</dbReference>
<keyword evidence="3" id="KW-1185">Reference proteome</keyword>